<dbReference type="GO" id="GO:0071111">
    <property type="term" value="F:cyclic-guanylate-specific phosphodiesterase activity"/>
    <property type="evidence" value="ECO:0007669"/>
    <property type="project" value="InterPro"/>
</dbReference>
<dbReference type="SMART" id="SM00052">
    <property type="entry name" value="EAL"/>
    <property type="match status" value="1"/>
</dbReference>
<sequence length="259" mass="28583">MLDHINILDEKHLEMVAKAIADDRIRSSVQDIRSAVATDEILYGECLARLIDPDGKVYAASEFVPYLEARHDAPMLDRHMLKLVLDLLEVDPKLVLGCNLSAENVSNTPAWNAILVQILDRAYLARRLILEMTETREWTNISFCADVIAEVRGLGCRVALDDFGAGFASPRIVQLIDFDIVKIDRAFIHDIRRSHDGSNSLRHIVAFASCFAPIVVVEGVETVAQVETAQLAGATHIQGHFFSVPVTATVGVPRIEDGS</sequence>
<evidence type="ECO:0000259" key="1">
    <source>
        <dbReference type="PROSITE" id="PS50883"/>
    </source>
</evidence>
<comment type="caution">
    <text evidence="2">The sequence shown here is derived from an EMBL/GenBank/DDBJ whole genome shotgun (WGS) entry which is preliminary data.</text>
</comment>
<evidence type="ECO:0000313" key="3">
    <source>
        <dbReference type="Proteomes" id="UP000249453"/>
    </source>
</evidence>
<dbReference type="SUPFAM" id="SSF141868">
    <property type="entry name" value="EAL domain-like"/>
    <property type="match status" value="1"/>
</dbReference>
<dbReference type="OrthoDB" id="23692at2"/>
<proteinExistence type="predicted"/>
<dbReference type="PANTHER" id="PTHR33121:SF23">
    <property type="entry name" value="CYCLIC DI-GMP PHOSPHODIESTERASE PDEB"/>
    <property type="match status" value="1"/>
</dbReference>
<accession>A0A364JRX2</accession>
<dbReference type="InterPro" id="IPR001633">
    <property type="entry name" value="EAL_dom"/>
</dbReference>
<keyword evidence="3" id="KW-1185">Reference proteome</keyword>
<dbReference type="Gene3D" id="3.20.20.450">
    <property type="entry name" value="EAL domain"/>
    <property type="match status" value="1"/>
</dbReference>
<dbReference type="EMBL" id="QLMK01000022">
    <property type="protein sequence ID" value="RAK25608.1"/>
    <property type="molecule type" value="Genomic_DNA"/>
</dbReference>
<dbReference type="Pfam" id="PF00563">
    <property type="entry name" value="EAL"/>
    <property type="match status" value="1"/>
</dbReference>
<dbReference type="RefSeq" id="WP_111576399.1">
    <property type="nucleotide sequence ID" value="NZ_JBHEEY010000022.1"/>
</dbReference>
<gene>
    <name evidence="2" type="ORF">C7374_12225</name>
</gene>
<protein>
    <submittedName>
        <fullName evidence="2">EAL domain-containing protein (Putative c-di-GMP-specific phosphodiesterase class I)</fullName>
    </submittedName>
</protein>
<dbReference type="AlphaFoldDB" id="A0A364JRX2"/>
<dbReference type="PANTHER" id="PTHR33121">
    <property type="entry name" value="CYCLIC DI-GMP PHOSPHODIESTERASE PDEF"/>
    <property type="match status" value="1"/>
</dbReference>
<organism evidence="2 3">
    <name type="scientific">Falsochrobactrum ovis</name>
    <dbReference type="NCBI Taxonomy" id="1293442"/>
    <lineage>
        <taxon>Bacteria</taxon>
        <taxon>Pseudomonadati</taxon>
        <taxon>Pseudomonadota</taxon>
        <taxon>Alphaproteobacteria</taxon>
        <taxon>Hyphomicrobiales</taxon>
        <taxon>Brucellaceae</taxon>
        <taxon>Falsochrobactrum</taxon>
    </lineage>
</organism>
<dbReference type="InterPro" id="IPR050706">
    <property type="entry name" value="Cyclic-di-GMP_PDE-like"/>
</dbReference>
<reference evidence="2 3" key="1">
    <citation type="submission" date="2018-06" db="EMBL/GenBank/DDBJ databases">
        <title>Genomic Encyclopedia of Type Strains, Phase IV (KMG-IV): sequencing the most valuable type-strain genomes for metagenomic binning, comparative biology and taxonomic classification.</title>
        <authorList>
            <person name="Goeker M."/>
        </authorList>
    </citation>
    <scope>NUCLEOTIDE SEQUENCE [LARGE SCALE GENOMIC DNA]</scope>
    <source>
        <strain evidence="2 3">DSM 26720</strain>
    </source>
</reference>
<dbReference type="PROSITE" id="PS50883">
    <property type="entry name" value="EAL"/>
    <property type="match status" value="1"/>
</dbReference>
<dbReference type="CDD" id="cd01948">
    <property type="entry name" value="EAL"/>
    <property type="match status" value="1"/>
</dbReference>
<dbReference type="Proteomes" id="UP000249453">
    <property type="component" value="Unassembled WGS sequence"/>
</dbReference>
<dbReference type="InterPro" id="IPR035919">
    <property type="entry name" value="EAL_sf"/>
</dbReference>
<evidence type="ECO:0000313" key="2">
    <source>
        <dbReference type="EMBL" id="RAK25608.1"/>
    </source>
</evidence>
<name>A0A364JRX2_9HYPH</name>
<feature type="domain" description="EAL" evidence="1">
    <location>
        <begin position="9"/>
        <end position="259"/>
    </location>
</feature>